<feature type="domain" description="YdhG-like" evidence="1">
    <location>
        <begin position="36"/>
        <end position="133"/>
    </location>
</feature>
<dbReference type="Proteomes" id="UP001230207">
    <property type="component" value="Unassembled WGS sequence"/>
</dbReference>
<gene>
    <name evidence="2" type="ORF">QO002_001161</name>
</gene>
<dbReference type="Pfam" id="PF13376">
    <property type="entry name" value="OmdA"/>
    <property type="match status" value="1"/>
</dbReference>
<dbReference type="PIRSF" id="PIRSF021308">
    <property type="entry name" value="UCP021308"/>
    <property type="match status" value="1"/>
</dbReference>
<protein>
    <submittedName>
        <fullName evidence="2">Uncharacterized protein YdeI (YjbR/CyaY-like superfamily)</fullName>
    </submittedName>
</protein>
<dbReference type="InterPro" id="IPR016786">
    <property type="entry name" value="YdeI_bac"/>
</dbReference>
<dbReference type="Gene3D" id="3.90.1150.200">
    <property type="match status" value="1"/>
</dbReference>
<dbReference type="SUPFAM" id="SSF159888">
    <property type="entry name" value="YdhG-like"/>
    <property type="match status" value="1"/>
</dbReference>
<name>A0ABU0BL97_9HYPH</name>
<reference evidence="2 3" key="1">
    <citation type="submission" date="2023-07" db="EMBL/GenBank/DDBJ databases">
        <title>Genomic Encyclopedia of Type Strains, Phase IV (KMG-IV): sequencing the most valuable type-strain genomes for metagenomic binning, comparative biology and taxonomic classification.</title>
        <authorList>
            <person name="Goeker M."/>
        </authorList>
    </citation>
    <scope>NUCLEOTIDE SEQUENCE [LARGE SCALE GENOMIC DNA]</scope>
    <source>
        <strain evidence="2 3">DSM 1112</strain>
    </source>
</reference>
<evidence type="ECO:0000313" key="3">
    <source>
        <dbReference type="Proteomes" id="UP001230207"/>
    </source>
</evidence>
<dbReference type="EMBL" id="JAUSVF010000001">
    <property type="protein sequence ID" value="MDQ0319023.1"/>
    <property type="molecule type" value="Genomic_DNA"/>
</dbReference>
<evidence type="ECO:0000313" key="2">
    <source>
        <dbReference type="EMBL" id="MDQ0319023.1"/>
    </source>
</evidence>
<organism evidence="2 3">
    <name type="scientific">Pararhizobium capsulatum DSM 1112</name>
    <dbReference type="NCBI Taxonomy" id="1121113"/>
    <lineage>
        <taxon>Bacteria</taxon>
        <taxon>Pseudomonadati</taxon>
        <taxon>Pseudomonadota</taxon>
        <taxon>Alphaproteobacteria</taxon>
        <taxon>Hyphomicrobiales</taxon>
        <taxon>Rhizobiaceae</taxon>
        <taxon>Rhizobium/Agrobacterium group</taxon>
        <taxon>Pararhizobium</taxon>
    </lineage>
</organism>
<evidence type="ECO:0000259" key="1">
    <source>
        <dbReference type="Pfam" id="PF08818"/>
    </source>
</evidence>
<accession>A0ABU0BL97</accession>
<dbReference type="Pfam" id="PF08818">
    <property type="entry name" value="DUF1801"/>
    <property type="match status" value="1"/>
</dbReference>
<sequence length="213" mass="24299">MEFAVRTMITSIEDYFTKGCGRCERFAGPDCSTRQWAQGLNDLRQICRDARLVETIKWGHPCYMHRDRNIVIFGAFRDSFRLTFFNPALMKDPHGVLERQGPNTRHPDMIRFVDNAQVAPMKAVISAYLREAMDYAEAGIRPPKDVSEIELPDELVDALDSDPELAEAFRSLTPGRQKSYVINLSSTKKPETRILRIAKFRPHIVAGKGALER</sequence>
<comment type="caution">
    <text evidence="2">The sequence shown here is derived from an EMBL/GenBank/DDBJ whole genome shotgun (WGS) entry which is preliminary data.</text>
</comment>
<keyword evidence="3" id="KW-1185">Reference proteome</keyword>
<proteinExistence type="predicted"/>
<dbReference type="InterPro" id="IPR014922">
    <property type="entry name" value="YdhG-like"/>
</dbReference>